<evidence type="ECO:0000256" key="9">
    <source>
        <dbReference type="ARBA" id="ARBA00043187"/>
    </source>
</evidence>
<dbReference type="AlphaFoldDB" id="A0A0R3UFA4"/>
<keyword evidence="12" id="KW-0479">Metal-binding</keyword>
<dbReference type="GO" id="GO:0046872">
    <property type="term" value="F:metal ion binding"/>
    <property type="evidence" value="ECO:0007669"/>
    <property type="project" value="UniProtKB-KW"/>
</dbReference>
<feature type="binding site" evidence="12">
    <location>
        <position position="305"/>
    </location>
    <ligand>
        <name>Mg(2+)</name>
        <dbReference type="ChEBI" id="CHEBI:18420"/>
        <label>2</label>
    </ligand>
</feature>
<dbReference type="PANTHER" id="PTHR16222">
    <property type="entry name" value="ADP-RIBOSYLGLYCOHYDROLASE"/>
    <property type="match status" value="1"/>
</dbReference>
<comment type="cofactor">
    <cofactor evidence="12">
        <name>Mg(2+)</name>
        <dbReference type="ChEBI" id="CHEBI:18420"/>
    </cofactor>
    <text evidence="12">Binds 2 magnesium ions per subunit.</text>
</comment>
<comment type="catalytic activity">
    <reaction evidence="11">
        <text>alpha-NAD(+) + H2O = ADP-D-ribose + nicotinamide + H(+)</text>
        <dbReference type="Rhea" id="RHEA:68792"/>
        <dbReference type="ChEBI" id="CHEBI:15377"/>
        <dbReference type="ChEBI" id="CHEBI:15378"/>
        <dbReference type="ChEBI" id="CHEBI:17154"/>
        <dbReference type="ChEBI" id="CHEBI:57967"/>
        <dbReference type="ChEBI" id="CHEBI:77017"/>
    </reaction>
</comment>
<evidence type="ECO:0000256" key="1">
    <source>
        <dbReference type="ARBA" id="ARBA00010702"/>
    </source>
</evidence>
<dbReference type="PANTHER" id="PTHR16222:SF24">
    <property type="entry name" value="ADP-RIBOSYLHYDROLASE ARH3"/>
    <property type="match status" value="1"/>
</dbReference>
<dbReference type="OrthoDB" id="410104at2759"/>
<feature type="binding site" evidence="12">
    <location>
        <position position="52"/>
    </location>
    <ligand>
        <name>Mg(2+)</name>
        <dbReference type="ChEBI" id="CHEBI:18420"/>
        <label>1</label>
    </ligand>
</feature>
<accession>A0A0R3UFA4</accession>
<name>A0A0R3UFA4_MESCO</name>
<evidence type="ECO:0000256" key="11">
    <source>
        <dbReference type="ARBA" id="ARBA00049015"/>
    </source>
</evidence>
<feature type="binding site" evidence="12">
    <location>
        <position position="53"/>
    </location>
    <ligand>
        <name>Mg(2+)</name>
        <dbReference type="ChEBI" id="CHEBI:18420"/>
        <label>1</label>
    </ligand>
</feature>
<dbReference type="Gene3D" id="1.10.4080.10">
    <property type="entry name" value="ADP-ribosylation/Crystallin J1"/>
    <property type="match status" value="1"/>
</dbReference>
<keyword evidence="14" id="KW-1185">Reference proteome</keyword>
<feature type="binding site" evidence="12">
    <location>
        <position position="54"/>
    </location>
    <ligand>
        <name>Mg(2+)</name>
        <dbReference type="ChEBI" id="CHEBI:18420"/>
        <label>1</label>
    </ligand>
</feature>
<evidence type="ECO:0000256" key="2">
    <source>
        <dbReference type="ARBA" id="ARBA00012255"/>
    </source>
</evidence>
<dbReference type="EC" id="3.2.1.143" evidence="2"/>
<organism evidence="15">
    <name type="scientific">Mesocestoides corti</name>
    <name type="common">Flatworm</name>
    <dbReference type="NCBI Taxonomy" id="53468"/>
    <lineage>
        <taxon>Eukaryota</taxon>
        <taxon>Metazoa</taxon>
        <taxon>Spiralia</taxon>
        <taxon>Lophotrochozoa</taxon>
        <taxon>Platyhelminthes</taxon>
        <taxon>Cestoda</taxon>
        <taxon>Eucestoda</taxon>
        <taxon>Cyclophyllidea</taxon>
        <taxon>Mesocestoididae</taxon>
        <taxon>Mesocestoides</taxon>
    </lineage>
</organism>
<evidence type="ECO:0000256" key="12">
    <source>
        <dbReference type="PIRSR" id="PIRSR605502-1"/>
    </source>
</evidence>
<dbReference type="GO" id="GO:0005739">
    <property type="term" value="C:mitochondrion"/>
    <property type="evidence" value="ECO:0007669"/>
    <property type="project" value="TreeGrafter"/>
</dbReference>
<evidence type="ECO:0000313" key="14">
    <source>
        <dbReference type="Proteomes" id="UP000267029"/>
    </source>
</evidence>
<dbReference type="STRING" id="53468.A0A0R3UFA4"/>
<evidence type="ECO:0000313" key="15">
    <source>
        <dbReference type="WBParaSite" id="MCU_000877-RA"/>
    </source>
</evidence>
<reference evidence="15" key="2">
    <citation type="submission" date="2019-11" db="UniProtKB">
        <authorList>
            <consortium name="WormBaseParasite"/>
        </authorList>
    </citation>
    <scope>IDENTIFICATION</scope>
</reference>
<evidence type="ECO:0000256" key="3">
    <source>
        <dbReference type="ARBA" id="ARBA00022801"/>
    </source>
</evidence>
<keyword evidence="12" id="KW-0460">Magnesium</keyword>
<protein>
    <recommendedName>
        <fullName evidence="4">ADP-ribosylhydrolase ARH3</fullName>
        <ecNumber evidence="2">3.2.1.143</ecNumber>
    </recommendedName>
    <alternativeName>
        <fullName evidence="5">ADP-ribose glycohydrolase ARH3</fullName>
    </alternativeName>
    <alternativeName>
        <fullName evidence="6">ADP-ribosylhydrolase 3</fullName>
    </alternativeName>
    <alternativeName>
        <fullName evidence="9">O-acetyl-ADP-ribose deacetylase ARH3</fullName>
    </alternativeName>
    <alternativeName>
        <fullName evidence="10">Poly(ADP-ribose) glycohydrolase ARH3</fullName>
    </alternativeName>
    <alternativeName>
        <fullName evidence="8">[Protein ADP-ribosylarginine] hydrolase-like protein 2</fullName>
    </alternativeName>
    <alternativeName>
        <fullName evidence="7">[Protein ADP-ribosylserine] hydrolase</fullName>
    </alternativeName>
</protein>
<gene>
    <name evidence="13" type="ORF">MCOS_LOCUS5768</name>
</gene>
<keyword evidence="3" id="KW-0378">Hydrolase</keyword>
<proteinExistence type="inferred from homology"/>
<evidence type="ECO:0000256" key="8">
    <source>
        <dbReference type="ARBA" id="ARBA00042850"/>
    </source>
</evidence>
<evidence type="ECO:0000256" key="10">
    <source>
        <dbReference type="ARBA" id="ARBA00043193"/>
    </source>
</evidence>
<dbReference type="SUPFAM" id="SSF101478">
    <property type="entry name" value="ADP-ribosylglycohydrolase"/>
    <property type="match status" value="1"/>
</dbReference>
<dbReference type="InterPro" id="IPR050792">
    <property type="entry name" value="ADP-ribosylglycohydrolase"/>
</dbReference>
<sequence length="368" mass="39941">MDKLIRGCLYGSVFGDAFGAPFELKRDIPVDLILEFFVKRISGVERSMLRYTDDSEMALCICKSLRDMNGFDPRHMAKTFSDAFDVAPYCRLYGNSIGSLFARMKANGFLDPFKVSSAQFSGSGSYGNGGGMRITPVPLYGLRLSVADFNTLVCQVTAITHTNALGLLGALLQAHAIRRVLSIAAAGGNAQSIDVGRLVDDLQSDLEAADLSAFAFGRPRGFHKDALQQYREKLATVKRFALQETRPSIEEVVNLLGNGEPAIEAIPTALHVFLQSLKPTPIIPFESLFMRCSVYATMIGWDTDTIGCMACAIAGALVGAEKITDSSSPGDVQMPGTLFGHVEGLDVINEYADWLIQRVGRESGDSRQ</sequence>
<feature type="binding site" evidence="12">
    <location>
        <position position="304"/>
    </location>
    <ligand>
        <name>Mg(2+)</name>
        <dbReference type="ChEBI" id="CHEBI:18420"/>
        <label>2</label>
    </ligand>
</feature>
<dbReference type="GO" id="GO:0005634">
    <property type="term" value="C:nucleus"/>
    <property type="evidence" value="ECO:0007669"/>
    <property type="project" value="TreeGrafter"/>
</dbReference>
<dbReference type="Proteomes" id="UP000267029">
    <property type="component" value="Unassembled WGS sequence"/>
</dbReference>
<dbReference type="InterPro" id="IPR036705">
    <property type="entry name" value="Ribosyl_crysJ1_sf"/>
</dbReference>
<evidence type="ECO:0000256" key="4">
    <source>
        <dbReference type="ARBA" id="ARBA00041057"/>
    </source>
</evidence>
<reference evidence="13 14" key="1">
    <citation type="submission" date="2018-10" db="EMBL/GenBank/DDBJ databases">
        <authorList>
            <consortium name="Pathogen Informatics"/>
        </authorList>
    </citation>
    <scope>NUCLEOTIDE SEQUENCE [LARGE SCALE GENOMIC DNA]</scope>
</reference>
<dbReference type="EMBL" id="UXSR01005212">
    <property type="protein sequence ID" value="VDD79765.1"/>
    <property type="molecule type" value="Genomic_DNA"/>
</dbReference>
<dbReference type="InterPro" id="IPR005502">
    <property type="entry name" value="Ribosyl_crysJ1"/>
</dbReference>
<dbReference type="WBParaSite" id="MCU_000877-RA">
    <property type="protein sequence ID" value="MCU_000877-RA"/>
    <property type="gene ID" value="MCU_000877"/>
</dbReference>
<comment type="similarity">
    <text evidence="1">Belongs to the ADP-ribosylglycohydrolase family.</text>
</comment>
<evidence type="ECO:0000256" key="6">
    <source>
        <dbReference type="ARBA" id="ARBA00042471"/>
    </source>
</evidence>
<dbReference type="GO" id="GO:0004649">
    <property type="term" value="F:poly(ADP-ribose) glycohydrolase activity"/>
    <property type="evidence" value="ECO:0007669"/>
    <property type="project" value="UniProtKB-EC"/>
</dbReference>
<dbReference type="Pfam" id="PF03747">
    <property type="entry name" value="ADP_ribosyl_GH"/>
    <property type="match status" value="1"/>
</dbReference>
<evidence type="ECO:0000256" key="5">
    <source>
        <dbReference type="ARBA" id="ARBA00042398"/>
    </source>
</evidence>
<evidence type="ECO:0000313" key="13">
    <source>
        <dbReference type="EMBL" id="VDD79765.1"/>
    </source>
</evidence>
<evidence type="ECO:0000256" key="7">
    <source>
        <dbReference type="ARBA" id="ARBA00042722"/>
    </source>
</evidence>
<feature type="binding site" evidence="12">
    <location>
        <position position="302"/>
    </location>
    <ligand>
        <name>Mg(2+)</name>
        <dbReference type="ChEBI" id="CHEBI:18420"/>
        <label>2</label>
    </ligand>
</feature>